<accession>A0A9D1M4I7</accession>
<sequence>MSKKIIVLFLLLLLSACGVFGSYYEAEPVGVGKGVDELKLSPCACMQIELPKTLPDWFVETI</sequence>
<evidence type="ECO:0008006" key="3">
    <source>
        <dbReference type="Google" id="ProtNLM"/>
    </source>
</evidence>
<dbReference type="Proteomes" id="UP000824107">
    <property type="component" value="Unassembled WGS sequence"/>
</dbReference>
<proteinExistence type="predicted"/>
<dbReference type="AlphaFoldDB" id="A0A9D1M4I7"/>
<protein>
    <recommendedName>
        <fullName evidence="3">Lipoprotein</fullName>
    </recommendedName>
</protein>
<reference evidence="1" key="2">
    <citation type="journal article" date="2021" name="PeerJ">
        <title>Extensive microbial diversity within the chicken gut microbiome revealed by metagenomics and culture.</title>
        <authorList>
            <person name="Gilroy R."/>
            <person name="Ravi A."/>
            <person name="Getino M."/>
            <person name="Pursley I."/>
            <person name="Horton D.L."/>
            <person name="Alikhan N.F."/>
            <person name="Baker D."/>
            <person name="Gharbi K."/>
            <person name="Hall N."/>
            <person name="Watson M."/>
            <person name="Adriaenssens E.M."/>
            <person name="Foster-Nyarko E."/>
            <person name="Jarju S."/>
            <person name="Secka A."/>
            <person name="Antonio M."/>
            <person name="Oren A."/>
            <person name="Chaudhuri R.R."/>
            <person name="La Ragione R."/>
            <person name="Hildebrand F."/>
            <person name="Pallen M.J."/>
        </authorList>
    </citation>
    <scope>NUCLEOTIDE SEQUENCE</scope>
    <source>
        <strain evidence="1">ChiW3-316</strain>
    </source>
</reference>
<dbReference type="EMBL" id="DVNC01000036">
    <property type="protein sequence ID" value="HIU53521.1"/>
    <property type="molecule type" value="Genomic_DNA"/>
</dbReference>
<dbReference type="PROSITE" id="PS51257">
    <property type="entry name" value="PROKAR_LIPOPROTEIN"/>
    <property type="match status" value="1"/>
</dbReference>
<comment type="caution">
    <text evidence="1">The sequence shown here is derived from an EMBL/GenBank/DDBJ whole genome shotgun (WGS) entry which is preliminary data.</text>
</comment>
<evidence type="ECO:0000313" key="1">
    <source>
        <dbReference type="EMBL" id="HIU53521.1"/>
    </source>
</evidence>
<evidence type="ECO:0000313" key="2">
    <source>
        <dbReference type="Proteomes" id="UP000824107"/>
    </source>
</evidence>
<reference evidence="1" key="1">
    <citation type="submission" date="2020-10" db="EMBL/GenBank/DDBJ databases">
        <authorList>
            <person name="Gilroy R."/>
        </authorList>
    </citation>
    <scope>NUCLEOTIDE SEQUENCE</scope>
    <source>
        <strain evidence="1">ChiW3-316</strain>
    </source>
</reference>
<gene>
    <name evidence="1" type="ORF">IAD20_05515</name>
</gene>
<organism evidence="1 2">
    <name type="scientific">Candidatus Scatocola faecipullorum</name>
    <dbReference type="NCBI Taxonomy" id="2840917"/>
    <lineage>
        <taxon>Bacteria</taxon>
        <taxon>Pseudomonadati</taxon>
        <taxon>Pseudomonadota</taxon>
        <taxon>Alphaproteobacteria</taxon>
        <taxon>Rhodospirillales</taxon>
        <taxon>Rhodospirillaceae</taxon>
        <taxon>Rhodospirillaceae incertae sedis</taxon>
        <taxon>Candidatus Scatocola</taxon>
    </lineage>
</organism>
<name>A0A9D1M4I7_9PROT</name>